<dbReference type="InterPro" id="IPR004450">
    <property type="entry name" value="Thr_synthase-like"/>
</dbReference>
<comment type="caution">
    <text evidence="8">The sequence shown here is derived from an EMBL/GenBank/DDBJ whole genome shotgun (WGS) entry which is preliminary data.</text>
</comment>
<dbReference type="InterPro" id="IPR001926">
    <property type="entry name" value="TrpB-like_PALP"/>
</dbReference>
<feature type="modified residue" description="N6-(pyridoxal phosphate)lysine" evidence="6">
    <location>
        <position position="109"/>
    </location>
</feature>
<dbReference type="PANTHER" id="PTHR48078:SF6">
    <property type="entry name" value="L-THREONINE DEHYDRATASE CATABOLIC TDCB"/>
    <property type="match status" value="1"/>
</dbReference>
<dbReference type="InterPro" id="IPR036052">
    <property type="entry name" value="TrpB-like_PALP_sf"/>
</dbReference>
<dbReference type="GO" id="GO:0004794">
    <property type="term" value="F:threonine deaminase activity"/>
    <property type="evidence" value="ECO:0007669"/>
    <property type="project" value="TreeGrafter"/>
</dbReference>
<dbReference type="GO" id="GO:0009097">
    <property type="term" value="P:isoleucine biosynthetic process"/>
    <property type="evidence" value="ECO:0007669"/>
    <property type="project" value="TreeGrafter"/>
</dbReference>
<dbReference type="PANTHER" id="PTHR48078">
    <property type="entry name" value="THREONINE DEHYDRATASE, MITOCHONDRIAL-RELATED"/>
    <property type="match status" value="1"/>
</dbReference>
<dbReference type="CDD" id="cd01563">
    <property type="entry name" value="Thr-synth_1"/>
    <property type="match status" value="1"/>
</dbReference>
<organism evidence="8 9">
    <name type="scientific">Hungatella hathewayi WAL-18680</name>
    <dbReference type="NCBI Taxonomy" id="742737"/>
    <lineage>
        <taxon>Bacteria</taxon>
        <taxon>Bacillati</taxon>
        <taxon>Bacillota</taxon>
        <taxon>Clostridia</taxon>
        <taxon>Lachnospirales</taxon>
        <taxon>Lachnospiraceae</taxon>
        <taxon>Hungatella</taxon>
    </lineage>
</organism>
<evidence type="ECO:0000256" key="4">
    <source>
        <dbReference type="ARBA" id="ARBA00023239"/>
    </source>
</evidence>
<evidence type="ECO:0000313" key="9">
    <source>
        <dbReference type="Proteomes" id="UP000005384"/>
    </source>
</evidence>
<dbReference type="EC" id="4.2.3.1" evidence="5"/>
<evidence type="ECO:0000256" key="1">
    <source>
        <dbReference type="ARBA" id="ARBA00001933"/>
    </source>
</evidence>
<dbReference type="GO" id="GO:0006567">
    <property type="term" value="P:L-threonine catabolic process"/>
    <property type="evidence" value="ECO:0007669"/>
    <property type="project" value="TreeGrafter"/>
</dbReference>
<evidence type="ECO:0000313" key="8">
    <source>
        <dbReference type="EMBL" id="EHI58730.1"/>
    </source>
</evidence>
<dbReference type="HOGENOM" id="CLU_028142_4_1_9"/>
<dbReference type="RefSeq" id="WP_006781255.1">
    <property type="nucleotide sequence ID" value="NZ_CP040506.1"/>
</dbReference>
<evidence type="ECO:0000256" key="2">
    <source>
        <dbReference type="ARBA" id="ARBA00005517"/>
    </source>
</evidence>
<dbReference type="AlphaFoldDB" id="G5IIE8"/>
<dbReference type="EMBL" id="ADLN01000091">
    <property type="protein sequence ID" value="EHI58730.1"/>
    <property type="molecule type" value="Genomic_DNA"/>
</dbReference>
<accession>G5IIE8</accession>
<dbReference type="NCBIfam" id="TIGR00260">
    <property type="entry name" value="thrC"/>
    <property type="match status" value="1"/>
</dbReference>
<comment type="similarity">
    <text evidence="2">Belongs to the threonine synthase family.</text>
</comment>
<evidence type="ECO:0000256" key="3">
    <source>
        <dbReference type="ARBA" id="ARBA00022898"/>
    </source>
</evidence>
<reference evidence="8 9" key="1">
    <citation type="submission" date="2011-08" db="EMBL/GenBank/DDBJ databases">
        <title>The Genome Sequence of Clostridium hathewayi WAL-18680.</title>
        <authorList>
            <consortium name="The Broad Institute Genome Sequencing Platform"/>
            <person name="Earl A."/>
            <person name="Ward D."/>
            <person name="Feldgarden M."/>
            <person name="Gevers D."/>
            <person name="Finegold S.M."/>
            <person name="Summanen P.H."/>
            <person name="Molitoris D.R."/>
            <person name="Song M."/>
            <person name="Daigneault M."/>
            <person name="Allen-Vercoe E."/>
            <person name="Young S.K."/>
            <person name="Zeng Q."/>
            <person name="Gargeya S."/>
            <person name="Fitzgerald M."/>
            <person name="Haas B."/>
            <person name="Abouelleil A."/>
            <person name="Alvarado L."/>
            <person name="Arachchi H.M."/>
            <person name="Berlin A."/>
            <person name="Brown A."/>
            <person name="Chapman S.B."/>
            <person name="Chen Z."/>
            <person name="Dunbar C."/>
            <person name="Freedman E."/>
            <person name="Gearin G."/>
            <person name="Gellesch M."/>
            <person name="Goldberg J."/>
            <person name="Griggs A."/>
            <person name="Gujja S."/>
            <person name="Heiman D."/>
            <person name="Howarth C."/>
            <person name="Larson L."/>
            <person name="Lui A."/>
            <person name="MacDonald P.J.P."/>
            <person name="Montmayeur A."/>
            <person name="Murphy C."/>
            <person name="Neiman D."/>
            <person name="Pearson M."/>
            <person name="Priest M."/>
            <person name="Roberts A."/>
            <person name="Saif S."/>
            <person name="Shea T."/>
            <person name="Shenoy N."/>
            <person name="Sisk P."/>
            <person name="Stolte C."/>
            <person name="Sykes S."/>
            <person name="Wortman J."/>
            <person name="Nusbaum C."/>
            <person name="Birren B."/>
        </authorList>
    </citation>
    <scope>NUCLEOTIDE SEQUENCE [LARGE SCALE GENOMIC DNA]</scope>
    <source>
        <strain evidence="8 9">WAL-18680</strain>
    </source>
</reference>
<sequence length="418" mass="44491">MKAIGLQCAVCGQMYPLEDRYECQTCGGLLQVIYEKSAGGAVPAEELTDDAFSGLWRYHRMLPLENTEHIVSLGEGNTPLVRAGRIYSGLGMDNFYIKNEFSNPTASFKDRPTSVGISVAKEHGATTVAVASSGNAGVSVAAYAAKAGMRCLACVPQKTSPGKVGQLMAYGATVTFAPGGYSDCFGIVREACKRYGYANLTSTYVNPYTVEGDKTVAYELFEQMKGEVPDWITVPIGTGPLLSGVYRGYQELMAMGLVSRLPHMLGVQAETCSPIVKGFEKEDGRVEACTDMGDTMAGGIADQLIGYEGDGEHTIRLVRESGGRMTSLTEEEIREAWSELSRTEGVFAEPTGATAVGGVKKMLEQGVIKPTDTVVALVTGHGLKAAHYCMPGAGEGDSSGGNAEVRPIRVITRPEELV</sequence>
<dbReference type="GO" id="GO:0006565">
    <property type="term" value="P:L-serine catabolic process"/>
    <property type="evidence" value="ECO:0007669"/>
    <property type="project" value="TreeGrafter"/>
</dbReference>
<dbReference type="PATRIC" id="fig|742737.3.peg.3254"/>
<evidence type="ECO:0000259" key="7">
    <source>
        <dbReference type="Pfam" id="PF00291"/>
    </source>
</evidence>
<keyword evidence="9" id="KW-1185">Reference proteome</keyword>
<name>G5IIE8_9FIRM</name>
<dbReference type="GO" id="GO:0004795">
    <property type="term" value="F:threonine synthase activity"/>
    <property type="evidence" value="ECO:0007669"/>
    <property type="project" value="UniProtKB-UniRule"/>
</dbReference>
<comment type="cofactor">
    <cofactor evidence="1 6">
        <name>pyridoxal 5'-phosphate</name>
        <dbReference type="ChEBI" id="CHEBI:597326"/>
    </cofactor>
</comment>
<dbReference type="GO" id="GO:0003941">
    <property type="term" value="F:L-serine ammonia-lyase activity"/>
    <property type="evidence" value="ECO:0007669"/>
    <property type="project" value="TreeGrafter"/>
</dbReference>
<evidence type="ECO:0000256" key="6">
    <source>
        <dbReference type="PIRSR" id="PIRSR604450-51"/>
    </source>
</evidence>
<dbReference type="Pfam" id="PF00291">
    <property type="entry name" value="PALP"/>
    <property type="match status" value="1"/>
</dbReference>
<dbReference type="Gene3D" id="3.40.50.1100">
    <property type="match status" value="2"/>
</dbReference>
<keyword evidence="4" id="KW-0456">Lyase</keyword>
<dbReference type="OrthoDB" id="9778118at2"/>
<dbReference type="GO" id="GO:0009088">
    <property type="term" value="P:threonine biosynthetic process"/>
    <property type="evidence" value="ECO:0007669"/>
    <property type="project" value="UniProtKB-UniRule"/>
</dbReference>
<feature type="domain" description="Tryptophan synthase beta chain-like PALP" evidence="7">
    <location>
        <begin position="71"/>
        <end position="380"/>
    </location>
</feature>
<dbReference type="Proteomes" id="UP000005384">
    <property type="component" value="Unassembled WGS sequence"/>
</dbReference>
<gene>
    <name evidence="8" type="ORF">HMPREF9473_03276</name>
</gene>
<keyword evidence="3 6" id="KW-0663">Pyridoxal phosphate</keyword>
<dbReference type="InterPro" id="IPR050147">
    <property type="entry name" value="Ser/Thr_Dehydratase"/>
</dbReference>
<dbReference type="SUPFAM" id="SSF53686">
    <property type="entry name" value="Tryptophan synthase beta subunit-like PLP-dependent enzymes"/>
    <property type="match status" value="1"/>
</dbReference>
<evidence type="ECO:0000256" key="5">
    <source>
        <dbReference type="NCBIfam" id="TIGR00260"/>
    </source>
</evidence>
<protein>
    <recommendedName>
        <fullName evidence="5">Threonine synthase</fullName>
        <ecNumber evidence="5">4.2.3.1</ecNumber>
    </recommendedName>
</protein>
<proteinExistence type="inferred from homology"/>